<organism evidence="3 4">
    <name type="scientific">Geomonas limicola</name>
    <dbReference type="NCBI Taxonomy" id="2740186"/>
    <lineage>
        <taxon>Bacteria</taxon>
        <taxon>Pseudomonadati</taxon>
        <taxon>Thermodesulfobacteriota</taxon>
        <taxon>Desulfuromonadia</taxon>
        <taxon>Geobacterales</taxon>
        <taxon>Geobacteraceae</taxon>
        <taxon>Geomonas</taxon>
    </lineage>
</organism>
<gene>
    <name evidence="3" type="primary">cheX64H_3</name>
    <name evidence="3" type="ORF">GMLC_26750</name>
</gene>
<dbReference type="InterPro" id="IPR028051">
    <property type="entry name" value="CheX-like_dom"/>
</dbReference>
<dbReference type="AlphaFoldDB" id="A0A6V8N930"/>
<dbReference type="GO" id="GO:0006935">
    <property type="term" value="P:chemotaxis"/>
    <property type="evidence" value="ECO:0007669"/>
    <property type="project" value="UniProtKB-KW"/>
</dbReference>
<protein>
    <submittedName>
        <fullName evidence="3">Chemotaxis protein CheX</fullName>
    </submittedName>
</protein>
<dbReference type="PANTHER" id="PTHR39452:SF1">
    <property type="entry name" value="CHEY-P PHOSPHATASE CHEX"/>
    <property type="match status" value="1"/>
</dbReference>
<evidence type="ECO:0000313" key="3">
    <source>
        <dbReference type="EMBL" id="GFO69096.1"/>
    </source>
</evidence>
<reference evidence="4" key="1">
    <citation type="submission" date="2020-06" db="EMBL/GenBank/DDBJ databases">
        <title>Draft genomic sequecing of Geomonas sp. Red745.</title>
        <authorList>
            <person name="Itoh H."/>
            <person name="Xu Z.X."/>
            <person name="Ushijima N."/>
            <person name="Masuda Y."/>
            <person name="Shiratori Y."/>
            <person name="Senoo K."/>
        </authorList>
    </citation>
    <scope>NUCLEOTIDE SEQUENCE [LARGE SCALE GENOMIC DNA]</scope>
    <source>
        <strain evidence="4">Red745</strain>
    </source>
</reference>
<sequence>MPINQEVLAQLNTTQTELVSLLAQDVREIFSMMVGMELPLCDSLTLADARFKGCVSAMILLSGSYQGVVSFHATPRAAMDIAGQMLGMELTEVDADVTDAVGEIANMVGGSFKHHFVNDGHEVRLLPPTVIERNEKFRPPGSNDDLLALLFEAGQEHVLVTVHLETWN</sequence>
<dbReference type="Proteomes" id="UP000587586">
    <property type="component" value="Unassembled WGS sequence"/>
</dbReference>
<name>A0A6V8N930_9BACT</name>
<evidence type="ECO:0000313" key="4">
    <source>
        <dbReference type="Proteomes" id="UP000587586"/>
    </source>
</evidence>
<keyword evidence="1" id="KW-0145">Chemotaxis</keyword>
<dbReference type="SUPFAM" id="SSF103039">
    <property type="entry name" value="CheC-like"/>
    <property type="match status" value="1"/>
</dbReference>
<dbReference type="InterPro" id="IPR028976">
    <property type="entry name" value="CheC-like_sf"/>
</dbReference>
<comment type="caution">
    <text evidence="3">The sequence shown here is derived from an EMBL/GenBank/DDBJ whole genome shotgun (WGS) entry which is preliminary data.</text>
</comment>
<evidence type="ECO:0000259" key="2">
    <source>
        <dbReference type="Pfam" id="PF13690"/>
    </source>
</evidence>
<dbReference type="Gene3D" id="3.40.1550.10">
    <property type="entry name" value="CheC-like"/>
    <property type="match status" value="1"/>
</dbReference>
<dbReference type="EMBL" id="BLXZ01000005">
    <property type="protein sequence ID" value="GFO69096.1"/>
    <property type="molecule type" value="Genomic_DNA"/>
</dbReference>
<dbReference type="InterPro" id="IPR038756">
    <property type="entry name" value="CheX-like"/>
</dbReference>
<dbReference type="RefSeq" id="WP_183361675.1">
    <property type="nucleotide sequence ID" value="NZ_BLXZ01000005.1"/>
</dbReference>
<dbReference type="PANTHER" id="PTHR39452">
    <property type="entry name" value="CHEY-P PHOSPHATASE CHEX"/>
    <property type="match status" value="1"/>
</dbReference>
<feature type="domain" description="Chemotaxis phosphatase CheX-like" evidence="2">
    <location>
        <begin position="55"/>
        <end position="135"/>
    </location>
</feature>
<dbReference type="Pfam" id="PF13690">
    <property type="entry name" value="CheX"/>
    <property type="match status" value="1"/>
</dbReference>
<keyword evidence="4" id="KW-1185">Reference proteome</keyword>
<accession>A0A6V8N930</accession>
<evidence type="ECO:0000256" key="1">
    <source>
        <dbReference type="ARBA" id="ARBA00022500"/>
    </source>
</evidence>
<dbReference type="CDD" id="cd17906">
    <property type="entry name" value="CheX"/>
    <property type="match status" value="1"/>
</dbReference>
<proteinExistence type="predicted"/>